<dbReference type="InterPro" id="IPR013217">
    <property type="entry name" value="Methyltransf_12"/>
</dbReference>
<dbReference type="EMBL" id="KN847318">
    <property type="protein sequence ID" value="KIW59268.1"/>
    <property type="molecule type" value="Genomic_DNA"/>
</dbReference>
<dbReference type="GeneID" id="25325634"/>
<reference evidence="2 3" key="1">
    <citation type="submission" date="2015-01" db="EMBL/GenBank/DDBJ databases">
        <title>The Genome Sequence of Exophiala xenobiotica CBS118157.</title>
        <authorList>
            <consortium name="The Broad Institute Genomics Platform"/>
            <person name="Cuomo C."/>
            <person name="de Hoog S."/>
            <person name="Gorbushina A."/>
            <person name="Stielow B."/>
            <person name="Teixiera M."/>
            <person name="Abouelleil A."/>
            <person name="Chapman S.B."/>
            <person name="Priest M."/>
            <person name="Young S.K."/>
            <person name="Wortman J."/>
            <person name="Nusbaum C."/>
            <person name="Birren B."/>
        </authorList>
    </citation>
    <scope>NUCLEOTIDE SEQUENCE [LARGE SCALE GENOMIC DNA]</scope>
    <source>
        <strain evidence="2 3">CBS 118157</strain>
    </source>
</reference>
<feature type="domain" description="Methyltransferase type 12" evidence="1">
    <location>
        <begin position="51"/>
        <end position="157"/>
    </location>
</feature>
<sequence>MSDTESKKREIFDQTAVSHQTDFAPLLKAMIQEIQDRRLWIRGNWTGVRLLDYACGAGTASKALMPFVSQAVGLDFSEGMVAEYNKWAAARGFGPERAHAYQHNLLNDDEVQAVTRQKPELVSNFDVVVLGSALHHVDDTAKLLERLAKCLRAGGVCVVLDKAPDTDENSESTSLATEKPRAFTEAGMRQLYMAAGLGGNFEYQLMKPVEFTLHGRKMNVTGFIARGELS</sequence>
<name>A0A0D2EU74_9EURO</name>
<dbReference type="InterPro" id="IPR029063">
    <property type="entry name" value="SAM-dependent_MTases_sf"/>
</dbReference>
<gene>
    <name evidence="2" type="ORF">PV05_03726</name>
</gene>
<dbReference type="Gene3D" id="3.40.50.150">
    <property type="entry name" value="Vaccinia Virus protein VP39"/>
    <property type="match status" value="1"/>
</dbReference>
<dbReference type="PANTHER" id="PTHR43861">
    <property type="entry name" value="TRANS-ACONITATE 2-METHYLTRANSFERASE-RELATED"/>
    <property type="match status" value="1"/>
</dbReference>
<protein>
    <recommendedName>
        <fullName evidence="1">Methyltransferase type 12 domain-containing protein</fullName>
    </recommendedName>
</protein>
<evidence type="ECO:0000313" key="3">
    <source>
        <dbReference type="Proteomes" id="UP000054342"/>
    </source>
</evidence>
<dbReference type="RefSeq" id="XP_013319853.1">
    <property type="nucleotide sequence ID" value="XM_013464399.1"/>
</dbReference>
<evidence type="ECO:0000259" key="1">
    <source>
        <dbReference type="Pfam" id="PF08242"/>
    </source>
</evidence>
<dbReference type="CDD" id="cd02440">
    <property type="entry name" value="AdoMet_MTases"/>
    <property type="match status" value="1"/>
</dbReference>
<dbReference type="AlphaFoldDB" id="A0A0D2EU74"/>
<accession>A0A0D2EU74</accession>
<organism evidence="2 3">
    <name type="scientific">Exophiala xenobiotica</name>
    <dbReference type="NCBI Taxonomy" id="348802"/>
    <lineage>
        <taxon>Eukaryota</taxon>
        <taxon>Fungi</taxon>
        <taxon>Dikarya</taxon>
        <taxon>Ascomycota</taxon>
        <taxon>Pezizomycotina</taxon>
        <taxon>Eurotiomycetes</taxon>
        <taxon>Chaetothyriomycetidae</taxon>
        <taxon>Chaetothyriales</taxon>
        <taxon>Herpotrichiellaceae</taxon>
        <taxon>Exophiala</taxon>
    </lineage>
</organism>
<evidence type="ECO:0000313" key="2">
    <source>
        <dbReference type="EMBL" id="KIW59268.1"/>
    </source>
</evidence>
<dbReference type="OrthoDB" id="66144at2759"/>
<dbReference type="HOGENOM" id="CLU_037990_1_0_1"/>
<keyword evidence="3" id="KW-1185">Reference proteome</keyword>
<dbReference type="STRING" id="348802.A0A0D2EU74"/>
<dbReference type="Proteomes" id="UP000054342">
    <property type="component" value="Unassembled WGS sequence"/>
</dbReference>
<dbReference type="SUPFAM" id="SSF53335">
    <property type="entry name" value="S-adenosyl-L-methionine-dependent methyltransferases"/>
    <property type="match status" value="1"/>
</dbReference>
<dbReference type="Pfam" id="PF08242">
    <property type="entry name" value="Methyltransf_12"/>
    <property type="match status" value="1"/>
</dbReference>
<proteinExistence type="predicted"/>